<proteinExistence type="predicted"/>
<dbReference type="Proteomes" id="UP000094869">
    <property type="component" value="Unassembled WGS sequence"/>
</dbReference>
<dbReference type="EMBL" id="MEHD01000019">
    <property type="protein sequence ID" value="ODR58451.1"/>
    <property type="molecule type" value="Genomic_DNA"/>
</dbReference>
<evidence type="ECO:0000313" key="4">
    <source>
        <dbReference type="Proteomes" id="UP000094869"/>
    </source>
</evidence>
<organism evidence="1 3">
    <name type="scientific">Eisenbergiella tayi</name>
    <dbReference type="NCBI Taxonomy" id="1432052"/>
    <lineage>
        <taxon>Bacteria</taxon>
        <taxon>Bacillati</taxon>
        <taxon>Bacillota</taxon>
        <taxon>Clostridia</taxon>
        <taxon>Lachnospirales</taxon>
        <taxon>Lachnospiraceae</taxon>
        <taxon>Eisenbergiella</taxon>
    </lineage>
</organism>
<dbReference type="RefSeq" id="WP_021639580.1">
    <property type="nucleotide sequence ID" value="NZ_JAQCZP010000001.1"/>
</dbReference>
<reference evidence="1 3" key="1">
    <citation type="submission" date="2016-07" db="EMBL/GenBank/DDBJ databases">
        <title>Characterization of isolates of Eisenbergiella tayi derived from blood cultures, using whole genome sequencing.</title>
        <authorList>
            <person name="Burdz T."/>
            <person name="Wiebe D."/>
            <person name="Huynh C."/>
            <person name="Bernard K."/>
        </authorList>
    </citation>
    <scope>NUCLEOTIDE SEQUENCE [LARGE SCALE GENOMIC DNA]</scope>
    <source>
        <strain evidence="1 3">NML 110608</strain>
    </source>
</reference>
<dbReference type="PROSITE" id="PS51257">
    <property type="entry name" value="PROKAR_LIPOPROTEIN"/>
    <property type="match status" value="1"/>
</dbReference>
<dbReference type="GeneID" id="97989727"/>
<protein>
    <submittedName>
        <fullName evidence="1">Uncharacterized protein</fullName>
    </submittedName>
</protein>
<reference evidence="2 4" key="2">
    <citation type="submission" date="2016-08" db="EMBL/GenBank/DDBJ databases">
        <title>Characterization of Isolates of Eisenbergiella tayi Derived from Blood Cultures, Using Whole Genome Sequencing.</title>
        <authorList>
            <person name="Bernier A.-M."/>
            <person name="Burdz T."/>
            <person name="Wiebe D."/>
            <person name="Bernard K."/>
        </authorList>
    </citation>
    <scope>NUCLEOTIDE SEQUENCE [LARGE SCALE GENOMIC DNA]</scope>
    <source>
        <strain evidence="2 4">NML120146</strain>
    </source>
</reference>
<accession>A0A1E3AE10</accession>
<name>A0A1E3AE10_9FIRM</name>
<keyword evidence="4" id="KW-1185">Reference proteome</keyword>
<evidence type="ECO:0000313" key="1">
    <source>
        <dbReference type="EMBL" id="ODM06909.1"/>
    </source>
</evidence>
<evidence type="ECO:0000313" key="2">
    <source>
        <dbReference type="EMBL" id="ODR58451.1"/>
    </source>
</evidence>
<dbReference type="PATRIC" id="fig|1432052.4.peg.3121"/>
<dbReference type="AlphaFoldDB" id="A0A1E3AE10"/>
<evidence type="ECO:0000313" key="3">
    <source>
        <dbReference type="Proteomes" id="UP000094067"/>
    </source>
</evidence>
<gene>
    <name evidence="1" type="ORF">BEI61_02799</name>
    <name evidence="2" type="ORF">BEI63_08020</name>
</gene>
<comment type="caution">
    <text evidence="1">The sequence shown here is derived from an EMBL/GenBank/DDBJ whole genome shotgun (WGS) entry which is preliminary data.</text>
</comment>
<dbReference type="Proteomes" id="UP000094067">
    <property type="component" value="Unassembled WGS sequence"/>
</dbReference>
<sequence>MVKTIKVIHLAPGESVLITAAPAPTPPCQAAASCPYACGEPKQFCDTHAEHTPKEIVAFFRVA</sequence>
<dbReference type="EMBL" id="MCGH01000002">
    <property type="protein sequence ID" value="ODM06909.1"/>
    <property type="molecule type" value="Genomic_DNA"/>
</dbReference>